<dbReference type="EMBL" id="MN739557">
    <property type="protein sequence ID" value="QHT13044.1"/>
    <property type="molecule type" value="Genomic_DNA"/>
</dbReference>
<accession>A0A6C0DA42</accession>
<keyword evidence="1" id="KW-0472">Membrane</keyword>
<evidence type="ECO:0008006" key="3">
    <source>
        <dbReference type="Google" id="ProtNLM"/>
    </source>
</evidence>
<dbReference type="InterPro" id="IPR006141">
    <property type="entry name" value="Intein_N"/>
</dbReference>
<keyword evidence="1" id="KW-0812">Transmembrane</keyword>
<dbReference type="AlphaFoldDB" id="A0A6C0DA42"/>
<proteinExistence type="predicted"/>
<feature type="transmembrane region" description="Helical" evidence="1">
    <location>
        <begin position="104"/>
        <end position="124"/>
    </location>
</feature>
<dbReference type="GO" id="GO:0016539">
    <property type="term" value="P:intein-mediated protein splicing"/>
    <property type="evidence" value="ECO:0007669"/>
    <property type="project" value="InterPro"/>
</dbReference>
<dbReference type="SUPFAM" id="SSF51294">
    <property type="entry name" value="Hedgehog/intein (Hint) domain"/>
    <property type="match status" value="1"/>
</dbReference>
<organism evidence="2">
    <name type="scientific">viral metagenome</name>
    <dbReference type="NCBI Taxonomy" id="1070528"/>
    <lineage>
        <taxon>unclassified sequences</taxon>
        <taxon>metagenomes</taxon>
        <taxon>organismal metagenomes</taxon>
    </lineage>
</organism>
<feature type="transmembrane region" description="Helical" evidence="1">
    <location>
        <begin position="136"/>
        <end position="155"/>
    </location>
</feature>
<keyword evidence="1" id="KW-1133">Transmembrane helix</keyword>
<reference evidence="2" key="1">
    <citation type="journal article" date="2020" name="Nature">
        <title>Giant virus diversity and host interactions through global metagenomics.</title>
        <authorList>
            <person name="Schulz F."/>
            <person name="Roux S."/>
            <person name="Paez-Espino D."/>
            <person name="Jungbluth S."/>
            <person name="Walsh D.A."/>
            <person name="Denef V.J."/>
            <person name="McMahon K.D."/>
            <person name="Konstantinidis K.T."/>
            <person name="Eloe-Fadrosh E.A."/>
            <person name="Kyrpides N.C."/>
            <person name="Woyke T."/>
        </authorList>
    </citation>
    <scope>NUCLEOTIDE SEQUENCE</scope>
    <source>
        <strain evidence="2">GVMAG-M-3300023174-130</strain>
    </source>
</reference>
<dbReference type="InterPro" id="IPR036844">
    <property type="entry name" value="Hint_dom_sf"/>
</dbReference>
<evidence type="ECO:0000256" key="1">
    <source>
        <dbReference type="SAM" id="Phobius"/>
    </source>
</evidence>
<protein>
    <recommendedName>
        <fullName evidence="3">Hint domain-containing protein</fullName>
    </recommendedName>
</protein>
<dbReference type="PROSITE" id="PS50817">
    <property type="entry name" value="INTEIN_N_TER"/>
    <property type="match status" value="1"/>
</dbReference>
<feature type="transmembrane region" description="Helical" evidence="1">
    <location>
        <begin position="7"/>
        <end position="27"/>
    </location>
</feature>
<evidence type="ECO:0000313" key="2">
    <source>
        <dbReference type="EMBL" id="QHT13044.1"/>
    </source>
</evidence>
<sequence length="297" mass="34116">MPKGADWINFIYVNLGYVALIFSMYFFTTIDSIKKDWAKYRCNPIYMPLSDNLEQDFVYCVQNTQTSFMGYLLQPINYIIGMLSNMGGGFIGSIDYIRQMIDYVRTSVTSVFQNIFGVFLNLVIEFQKITISIKDLIGKLIGVVVTMMYLIDGSLKTMKSSWNGPPGQMVRALGNCFHPETTIKLKNGNVVSMKDLNLGETLENGSRVDAIMKIDNKYKEEYYKFLGKGPNGSDIYVTGSHMIYSEKDKKFIEVKNHKDAILTEEIAPFFFSLITDDHKIKIGEYEFWDWEDDVLKI</sequence>
<feature type="transmembrane region" description="Helical" evidence="1">
    <location>
        <begin position="76"/>
        <end position="97"/>
    </location>
</feature>
<name>A0A6C0DA42_9ZZZZ</name>